<reference evidence="4" key="2">
    <citation type="submission" date="2025-09" db="UniProtKB">
        <authorList>
            <consortium name="Ensembl"/>
        </authorList>
    </citation>
    <scope>IDENTIFICATION</scope>
</reference>
<evidence type="ECO:0000256" key="2">
    <source>
        <dbReference type="SAM" id="SignalP"/>
    </source>
</evidence>
<dbReference type="Proteomes" id="UP000694388">
    <property type="component" value="Unplaced"/>
</dbReference>
<evidence type="ECO:0000259" key="3">
    <source>
        <dbReference type="SMART" id="SM00731"/>
    </source>
</evidence>
<name>A0A8C4N8Y1_EPTBU</name>
<proteinExistence type="predicted"/>
<dbReference type="Ensembl" id="ENSEBUT00000003541.1">
    <property type="protein sequence ID" value="ENSEBUP00000003177.1"/>
    <property type="gene ID" value="ENSEBUG00000002315.1"/>
</dbReference>
<dbReference type="GeneTree" id="ENSGT00440000040163"/>
<accession>A0A8C4N8Y1</accession>
<evidence type="ECO:0000313" key="4">
    <source>
        <dbReference type="Ensembl" id="ENSEBUP00000003177.1"/>
    </source>
</evidence>
<evidence type="ECO:0000313" key="5">
    <source>
        <dbReference type="Proteomes" id="UP000694388"/>
    </source>
</evidence>
<evidence type="ECO:0000256" key="1">
    <source>
        <dbReference type="SAM" id="MobiDB-lite"/>
    </source>
</evidence>
<protein>
    <submittedName>
        <fullName evidence="4">Germ cell nuclear acidic peptidase</fullName>
    </submittedName>
</protein>
<dbReference type="Pfam" id="PF17283">
    <property type="entry name" value="Zn_ribbon_SprT"/>
    <property type="match status" value="1"/>
</dbReference>
<organism evidence="4 5">
    <name type="scientific">Eptatretus burgeri</name>
    <name type="common">Inshore hagfish</name>
    <dbReference type="NCBI Taxonomy" id="7764"/>
    <lineage>
        <taxon>Eukaryota</taxon>
        <taxon>Metazoa</taxon>
        <taxon>Chordata</taxon>
        <taxon>Craniata</taxon>
        <taxon>Vertebrata</taxon>
        <taxon>Cyclostomata</taxon>
        <taxon>Myxini</taxon>
        <taxon>Myxiniformes</taxon>
        <taxon>Myxinidae</taxon>
        <taxon>Eptatretinae</taxon>
        <taxon>Eptatretus</taxon>
    </lineage>
</organism>
<dbReference type="GO" id="GO:0006974">
    <property type="term" value="P:DNA damage response"/>
    <property type="evidence" value="ECO:0007669"/>
    <property type="project" value="UniProtKB-ARBA"/>
</dbReference>
<feature type="signal peptide" evidence="2">
    <location>
        <begin position="1"/>
        <end position="22"/>
    </location>
</feature>
<feature type="chain" id="PRO_5034648544" evidence="2">
    <location>
        <begin position="23"/>
        <end position="415"/>
    </location>
</feature>
<dbReference type="PANTHER" id="PTHR23099">
    <property type="entry name" value="TRANSCRIPTIONAL REGULATOR"/>
    <property type="match status" value="1"/>
</dbReference>
<reference evidence="4" key="1">
    <citation type="submission" date="2025-08" db="UniProtKB">
        <authorList>
            <consortium name="Ensembl"/>
        </authorList>
    </citation>
    <scope>IDENTIFICATION</scope>
</reference>
<dbReference type="Pfam" id="PF10263">
    <property type="entry name" value="SprT-like"/>
    <property type="match status" value="1"/>
</dbReference>
<feature type="region of interest" description="Disordered" evidence="1">
    <location>
        <begin position="50"/>
        <end position="103"/>
    </location>
</feature>
<keyword evidence="5" id="KW-1185">Reference proteome</keyword>
<dbReference type="AlphaFoldDB" id="A0A8C4N8Y1"/>
<dbReference type="SMART" id="SM00731">
    <property type="entry name" value="SprT"/>
    <property type="match status" value="1"/>
</dbReference>
<dbReference type="GO" id="GO:0005634">
    <property type="term" value="C:nucleus"/>
    <property type="evidence" value="ECO:0007669"/>
    <property type="project" value="TreeGrafter"/>
</dbReference>
<sequence>MICVNICHPILLCSFIMAGVESRGNACLLSRSLPDNDSPVSKGPLHPVLHRNKIRPSHQGGSPLLPTSRGTPTPITRPHLPSHSDTMHSPIKPSSGARVQGPPSVVRARFESPTSVLSDSSSDGEFESLLLRIRGCMSSNHKPVDQSIFGCSVSSEVAGNGVTKPTTGASKKTSKLCKFPGCFLLEMVSQSSLVVRHFRQSRQDLTVRLYCLYNDSLPDDMPVTWNQKLRKTAGNCISRLHLGKNRSRSARIELSEKVCDTADRLRDTLIHEMCHAASWLLYGIRDGHGQMWQLFANKACLVHPELPPITRCHSYQIRYKYNYRCTSCQNSIGRHSKSLDVNRFHCRLCGGSLRLESPGGTPCRAAPLTPFAQFVKDQYAETRKANLGKGHGEAMRLLSEAFSTKLRLQSAGNHS</sequence>
<dbReference type="InterPro" id="IPR006640">
    <property type="entry name" value="SprT-like_domain"/>
</dbReference>
<feature type="domain" description="SprT-like" evidence="3">
    <location>
        <begin position="203"/>
        <end position="356"/>
    </location>
</feature>
<dbReference type="InterPro" id="IPR035240">
    <property type="entry name" value="SprT_Zn_ribbon"/>
</dbReference>
<dbReference type="PANTHER" id="PTHR23099:SF0">
    <property type="entry name" value="GERM CELL NUCLEAR ACIDIC PROTEIN"/>
    <property type="match status" value="1"/>
</dbReference>
<keyword evidence="2" id="KW-0732">Signal</keyword>
<dbReference type="CDD" id="cd00084">
    <property type="entry name" value="HMG-box_SF"/>
    <property type="match status" value="1"/>
</dbReference>